<dbReference type="AlphaFoldDB" id="A0A7E4UVK2"/>
<feature type="compositionally biased region" description="Low complexity" evidence="1">
    <location>
        <begin position="128"/>
        <end position="139"/>
    </location>
</feature>
<feature type="region of interest" description="Disordered" evidence="1">
    <location>
        <begin position="127"/>
        <end position="152"/>
    </location>
</feature>
<dbReference type="WBParaSite" id="Pan_g1336.t1">
    <property type="protein sequence ID" value="Pan_g1336.t1"/>
    <property type="gene ID" value="Pan_g1336"/>
</dbReference>
<reference evidence="2" key="1">
    <citation type="journal article" date="2013" name="Genetics">
        <title>The draft genome and transcriptome of Panagrellus redivivus are shaped by the harsh demands of a free-living lifestyle.</title>
        <authorList>
            <person name="Srinivasan J."/>
            <person name="Dillman A.R."/>
            <person name="Macchietto M.G."/>
            <person name="Heikkinen L."/>
            <person name="Lakso M."/>
            <person name="Fracchia K.M."/>
            <person name="Antoshechkin I."/>
            <person name="Mortazavi A."/>
            <person name="Wong G."/>
            <person name="Sternberg P.W."/>
        </authorList>
    </citation>
    <scope>NUCLEOTIDE SEQUENCE [LARGE SCALE GENOMIC DNA]</scope>
    <source>
        <strain evidence="2">MT8872</strain>
    </source>
</reference>
<name>A0A7E4UVK2_PANRE</name>
<evidence type="ECO:0000313" key="2">
    <source>
        <dbReference type="Proteomes" id="UP000492821"/>
    </source>
</evidence>
<sequence length="162" mass="17990">MNRLDGQTQRALARPIPDENSQLLDVKKYIRDTEKDIAAARTSIDRIWELHGYWNNLIDTIVDQDDRAIEQAFLDDFFGADGERKIETRALAAETSLAELESCVADAKELQTQLNREPIIHEEQQMQAPVAAPHNGNPAAPNPPVPHDALNNPAVPHAALAN</sequence>
<protein>
    <submittedName>
        <fullName evidence="3">KfrA_N domain-containing protein</fullName>
    </submittedName>
</protein>
<dbReference type="Proteomes" id="UP000492821">
    <property type="component" value="Unassembled WGS sequence"/>
</dbReference>
<evidence type="ECO:0000256" key="1">
    <source>
        <dbReference type="SAM" id="MobiDB-lite"/>
    </source>
</evidence>
<accession>A0A7E4UVK2</accession>
<reference evidence="3" key="2">
    <citation type="submission" date="2020-10" db="UniProtKB">
        <authorList>
            <consortium name="WormBaseParasite"/>
        </authorList>
    </citation>
    <scope>IDENTIFICATION</scope>
</reference>
<evidence type="ECO:0000313" key="3">
    <source>
        <dbReference type="WBParaSite" id="Pan_g1336.t1"/>
    </source>
</evidence>
<keyword evidence="2" id="KW-1185">Reference proteome</keyword>
<organism evidence="2 3">
    <name type="scientific">Panagrellus redivivus</name>
    <name type="common">Microworm</name>
    <dbReference type="NCBI Taxonomy" id="6233"/>
    <lineage>
        <taxon>Eukaryota</taxon>
        <taxon>Metazoa</taxon>
        <taxon>Ecdysozoa</taxon>
        <taxon>Nematoda</taxon>
        <taxon>Chromadorea</taxon>
        <taxon>Rhabditida</taxon>
        <taxon>Tylenchina</taxon>
        <taxon>Panagrolaimomorpha</taxon>
        <taxon>Panagrolaimoidea</taxon>
        <taxon>Panagrolaimidae</taxon>
        <taxon>Panagrellus</taxon>
    </lineage>
</organism>
<proteinExistence type="predicted"/>